<gene>
    <name evidence="1" type="ORF">SSCH_50001</name>
</gene>
<organism evidence="1 2">
    <name type="scientific">Syntrophaceticus schinkii</name>
    <dbReference type="NCBI Taxonomy" id="499207"/>
    <lineage>
        <taxon>Bacteria</taxon>
        <taxon>Bacillati</taxon>
        <taxon>Bacillota</taxon>
        <taxon>Clostridia</taxon>
        <taxon>Thermoanaerobacterales</taxon>
        <taxon>Thermoanaerobacterales Family III. Incertae Sedis</taxon>
        <taxon>Syntrophaceticus</taxon>
    </lineage>
</organism>
<accession>A0A0B7MHC2</accession>
<dbReference type="Proteomes" id="UP000046155">
    <property type="component" value="Unassembled WGS sequence"/>
</dbReference>
<reference evidence="2" key="1">
    <citation type="submission" date="2015-01" db="EMBL/GenBank/DDBJ databases">
        <authorList>
            <person name="Manzoor Shahid"/>
            <person name="Zubair Saima"/>
        </authorList>
    </citation>
    <scope>NUCLEOTIDE SEQUENCE [LARGE SCALE GENOMIC DNA]</scope>
    <source>
        <strain evidence="2">Sp3</strain>
    </source>
</reference>
<dbReference type="AlphaFoldDB" id="A0A0B7MHC2"/>
<proteinExistence type="predicted"/>
<evidence type="ECO:0000313" key="1">
    <source>
        <dbReference type="EMBL" id="CEO89465.1"/>
    </source>
</evidence>
<evidence type="ECO:0008006" key="3">
    <source>
        <dbReference type="Google" id="ProtNLM"/>
    </source>
</evidence>
<name>A0A0B7MHC2_9FIRM</name>
<dbReference type="OrthoDB" id="9788616at2"/>
<keyword evidence="2" id="KW-1185">Reference proteome</keyword>
<dbReference type="EMBL" id="CDRZ01000247">
    <property type="protein sequence ID" value="CEO89465.1"/>
    <property type="molecule type" value="Genomic_DNA"/>
</dbReference>
<protein>
    <recommendedName>
        <fullName evidence="3">Transposase</fullName>
    </recommendedName>
</protein>
<sequence length="89" mass="10214">MAVDGTQKYVMDQCWDECYPHRRVQGKDGEHHQYYAYVLEAVLILSNGMVLPLMSEFLENDTELEKIESDERVETGLRVKGVLSLGYTA</sequence>
<evidence type="ECO:0000313" key="2">
    <source>
        <dbReference type="Proteomes" id="UP000046155"/>
    </source>
</evidence>